<comment type="caution">
    <text evidence="3">The sequence shown here is derived from an EMBL/GenBank/DDBJ whole genome shotgun (WGS) entry which is preliminary data.</text>
</comment>
<proteinExistence type="predicted"/>
<feature type="domain" description="AMP-dependent synthetase/ligase" evidence="1">
    <location>
        <begin position="12"/>
        <end position="372"/>
    </location>
</feature>
<evidence type="ECO:0000259" key="2">
    <source>
        <dbReference type="Pfam" id="PF13193"/>
    </source>
</evidence>
<dbReference type="InterPro" id="IPR050237">
    <property type="entry name" value="ATP-dep_AMP-bd_enzyme"/>
</dbReference>
<dbReference type="InterPro" id="IPR000873">
    <property type="entry name" value="AMP-dep_synth/lig_dom"/>
</dbReference>
<dbReference type="NCBIfam" id="NF004837">
    <property type="entry name" value="PRK06187.1"/>
    <property type="match status" value="1"/>
</dbReference>
<dbReference type="PANTHER" id="PTHR43767">
    <property type="entry name" value="LONG-CHAIN-FATTY-ACID--COA LIGASE"/>
    <property type="match status" value="1"/>
</dbReference>
<gene>
    <name evidence="3" type="ORF">GCM10023321_05820</name>
</gene>
<dbReference type="GO" id="GO:0016874">
    <property type="term" value="F:ligase activity"/>
    <property type="evidence" value="ECO:0007669"/>
    <property type="project" value="UniProtKB-KW"/>
</dbReference>
<feature type="domain" description="AMP-binding enzyme C-terminal" evidence="2">
    <location>
        <begin position="423"/>
        <end position="498"/>
    </location>
</feature>
<dbReference type="PANTHER" id="PTHR43767:SF1">
    <property type="entry name" value="NONRIBOSOMAL PEPTIDE SYNTHASE PES1 (EUROFUNG)-RELATED"/>
    <property type="match status" value="1"/>
</dbReference>
<dbReference type="EMBL" id="BAABJP010000001">
    <property type="protein sequence ID" value="GAA5146410.1"/>
    <property type="molecule type" value="Genomic_DNA"/>
</dbReference>
<dbReference type="RefSeq" id="WP_185058819.1">
    <property type="nucleotide sequence ID" value="NZ_BAABJP010000001.1"/>
</dbReference>
<keyword evidence="3" id="KW-0436">Ligase</keyword>
<dbReference type="InterPro" id="IPR045851">
    <property type="entry name" value="AMP-bd_C_sf"/>
</dbReference>
<name>A0ABP9PGZ6_9PSEU</name>
<evidence type="ECO:0000259" key="1">
    <source>
        <dbReference type="Pfam" id="PF00501"/>
    </source>
</evidence>
<dbReference type="Gene3D" id="3.30.300.30">
    <property type="match status" value="1"/>
</dbReference>
<dbReference type="InterPro" id="IPR025110">
    <property type="entry name" value="AMP-bd_C"/>
</dbReference>
<dbReference type="InterPro" id="IPR042099">
    <property type="entry name" value="ANL_N_sf"/>
</dbReference>
<evidence type="ECO:0000313" key="4">
    <source>
        <dbReference type="Proteomes" id="UP001428817"/>
    </source>
</evidence>
<dbReference type="Proteomes" id="UP001428817">
    <property type="component" value="Unassembled WGS sequence"/>
</dbReference>
<accession>A0ABP9PGZ6</accession>
<sequence length="510" mass="54416">MAQHLADLVLRWEAERPDHQALRYGDRCWTWARWADRIRRNAAAQRALGLSPGDRVATLDKNHPAGLETTLGCAMAGTVNASLNFRLAPEEYVYLLNSSGARLLLVGAEFAGVIESIRDRLTHLEHVVVVGDGTEDDEYERWLASASPDVAPVAAAPDEVVLQLYTSGTTGRPKGAMLTHRGLLAHSAAAAEAFRIGPDSVAQVAMPLYHVGGTSWALIVVYVGGTMVLDREVVPDAVLAELASGVTHTFLVPAVLAVLLGMPGVGEMDFSSVEVISYGASPITPKVLAGCLEVFGANFLGLYGMTEASGILTALPPSAHRDAAHPERLLSVGLPMPGVEIRVVSPTTGGDVGVAEVGEVWARSSQLMLGYHNRPEETADAFAEGGWYRTGDAAKLDSAGYLYLTDRIKDMIISGGENVYPAEVERVLSEHPSVAEVAVIGIPSDRWGEVPLAYVVPAPGLTVDEPALLAFCRESLAKYKCPAVIRTLATLPRNPTGKILKTELRKLPTP</sequence>
<dbReference type="Pfam" id="PF13193">
    <property type="entry name" value="AMP-binding_C"/>
    <property type="match status" value="1"/>
</dbReference>
<dbReference type="SUPFAM" id="SSF56801">
    <property type="entry name" value="Acetyl-CoA synthetase-like"/>
    <property type="match status" value="1"/>
</dbReference>
<dbReference type="Pfam" id="PF00501">
    <property type="entry name" value="AMP-binding"/>
    <property type="match status" value="1"/>
</dbReference>
<evidence type="ECO:0000313" key="3">
    <source>
        <dbReference type="EMBL" id="GAA5146410.1"/>
    </source>
</evidence>
<dbReference type="Gene3D" id="3.40.50.12780">
    <property type="entry name" value="N-terminal domain of ligase-like"/>
    <property type="match status" value="1"/>
</dbReference>
<organism evidence="3 4">
    <name type="scientific">Pseudonocardia eucalypti</name>
    <dbReference type="NCBI Taxonomy" id="648755"/>
    <lineage>
        <taxon>Bacteria</taxon>
        <taxon>Bacillati</taxon>
        <taxon>Actinomycetota</taxon>
        <taxon>Actinomycetes</taxon>
        <taxon>Pseudonocardiales</taxon>
        <taxon>Pseudonocardiaceae</taxon>
        <taxon>Pseudonocardia</taxon>
    </lineage>
</organism>
<keyword evidence="4" id="KW-1185">Reference proteome</keyword>
<reference evidence="4" key="1">
    <citation type="journal article" date="2019" name="Int. J. Syst. Evol. Microbiol.">
        <title>The Global Catalogue of Microorganisms (GCM) 10K type strain sequencing project: providing services to taxonomists for standard genome sequencing and annotation.</title>
        <authorList>
            <consortium name="The Broad Institute Genomics Platform"/>
            <consortium name="The Broad Institute Genome Sequencing Center for Infectious Disease"/>
            <person name="Wu L."/>
            <person name="Ma J."/>
        </authorList>
    </citation>
    <scope>NUCLEOTIDE SEQUENCE [LARGE SCALE GENOMIC DNA]</scope>
    <source>
        <strain evidence="4">JCM 18303</strain>
    </source>
</reference>
<protein>
    <submittedName>
        <fullName evidence="3">Long-chain fatty acid--CoA ligase</fullName>
    </submittedName>
</protein>